<keyword evidence="2" id="KW-1185">Reference proteome</keyword>
<proteinExistence type="predicted"/>
<gene>
    <name evidence="1" type="ORF">K9U37_10750</name>
</gene>
<evidence type="ECO:0000313" key="1">
    <source>
        <dbReference type="EMBL" id="MCI4675334.1"/>
    </source>
</evidence>
<organism evidence="1 2">
    <name type="scientific">Candidatus Mycolicibacterium alkanivorans</name>
    <dbReference type="NCBI Taxonomy" id="2954114"/>
    <lineage>
        <taxon>Bacteria</taxon>
        <taxon>Bacillati</taxon>
        <taxon>Actinomycetota</taxon>
        <taxon>Actinomycetes</taxon>
        <taxon>Mycobacteriales</taxon>
        <taxon>Mycobacteriaceae</taxon>
        <taxon>Mycolicibacterium</taxon>
    </lineage>
</organism>
<accession>A0ABS9YWW8</accession>
<name>A0ABS9YWW8_9MYCO</name>
<sequence>MKRRLDAVDGSCHGLFDIGRQHRGDVGNERDPRRLTFRDRCCPSPAQQKPCVQIVTGKRAAAGPDHQGLRILAEGFDSGDTGLVKGIGE</sequence>
<protein>
    <submittedName>
        <fullName evidence="1">Uncharacterized protein</fullName>
    </submittedName>
</protein>
<dbReference type="EMBL" id="JAIVFL010000001">
    <property type="protein sequence ID" value="MCI4675334.1"/>
    <property type="molecule type" value="Genomic_DNA"/>
</dbReference>
<comment type="caution">
    <text evidence="1">The sequence shown here is derived from an EMBL/GenBank/DDBJ whole genome shotgun (WGS) entry which is preliminary data.</text>
</comment>
<evidence type="ECO:0000313" key="2">
    <source>
        <dbReference type="Proteomes" id="UP001139068"/>
    </source>
</evidence>
<dbReference type="Proteomes" id="UP001139068">
    <property type="component" value="Unassembled WGS sequence"/>
</dbReference>
<reference evidence="1" key="1">
    <citation type="journal article" date="2022" name="ISME J.">
        <title>Identification of active gaseous-alkane degraders at natural gas seeps.</title>
        <authorList>
            <person name="Farhan Ul Haque M."/>
            <person name="Hernandez M."/>
            <person name="Crombie A.T."/>
            <person name="Murrell J.C."/>
        </authorList>
    </citation>
    <scope>NUCLEOTIDE SEQUENCE</scope>
    <source>
        <strain evidence="1">ANDR5</strain>
    </source>
</reference>
<dbReference type="RefSeq" id="WP_243071669.1">
    <property type="nucleotide sequence ID" value="NZ_JAIVFL010000001.1"/>
</dbReference>